<dbReference type="Proteomes" id="UP000500938">
    <property type="component" value="Chromosome"/>
</dbReference>
<dbReference type="KEGG" id="ggr:HKW67_18145"/>
<evidence type="ECO:0000313" key="4">
    <source>
        <dbReference type="Proteomes" id="UP000500938"/>
    </source>
</evidence>
<dbReference type="Gene3D" id="3.10.450.50">
    <property type="match status" value="1"/>
</dbReference>
<evidence type="ECO:0000259" key="2">
    <source>
        <dbReference type="Pfam" id="PF14534"/>
    </source>
</evidence>
<dbReference type="SUPFAM" id="SSF54427">
    <property type="entry name" value="NTF2-like"/>
    <property type="match status" value="1"/>
</dbReference>
<keyword evidence="4" id="KW-1185">Reference proteome</keyword>
<proteinExistence type="predicted"/>
<dbReference type="AlphaFoldDB" id="A0A6M4ISW5"/>
<sequence>MRILRTALVLGGLMMLTAAGDANAQSADAQSVRAARAAQNAAIAAGDLDAVTSFWTDDITVRRALGSPVAGRTAARAAFEPPSGATASAVSPRIVYRRIPNEVEVSPQWPLAFETGVWEGREGTSDGPVIIGGRFSAQWVKRDGRWLIRSEVFVALTCAGTGCSLVAVP</sequence>
<dbReference type="InterPro" id="IPR027843">
    <property type="entry name" value="DUF4440"/>
</dbReference>
<feature type="chain" id="PRO_5026795324" evidence="1">
    <location>
        <begin position="25"/>
        <end position="169"/>
    </location>
</feature>
<name>A0A6M4ISW5_9BACT</name>
<feature type="domain" description="DUF4440" evidence="2">
    <location>
        <begin position="32"/>
        <end position="148"/>
    </location>
</feature>
<evidence type="ECO:0000313" key="3">
    <source>
        <dbReference type="EMBL" id="QJR37295.1"/>
    </source>
</evidence>
<organism evidence="3 4">
    <name type="scientific">Gemmatimonas groenlandica</name>
    <dbReference type="NCBI Taxonomy" id="2732249"/>
    <lineage>
        <taxon>Bacteria</taxon>
        <taxon>Pseudomonadati</taxon>
        <taxon>Gemmatimonadota</taxon>
        <taxon>Gemmatimonadia</taxon>
        <taxon>Gemmatimonadales</taxon>
        <taxon>Gemmatimonadaceae</taxon>
        <taxon>Gemmatimonas</taxon>
    </lineage>
</organism>
<reference evidence="3 4" key="1">
    <citation type="submission" date="2020-05" db="EMBL/GenBank/DDBJ databases">
        <title>Complete genome sequence of Gemmatimonas greenlandica TET16.</title>
        <authorList>
            <person name="Zeng Y."/>
        </authorList>
    </citation>
    <scope>NUCLEOTIDE SEQUENCE [LARGE SCALE GENOMIC DNA]</scope>
    <source>
        <strain evidence="3 4">TET16</strain>
    </source>
</reference>
<protein>
    <submittedName>
        <fullName evidence="3">DUF4440 domain-containing protein</fullName>
    </submittedName>
</protein>
<keyword evidence="1" id="KW-0732">Signal</keyword>
<dbReference type="EMBL" id="CP053085">
    <property type="protein sequence ID" value="QJR37295.1"/>
    <property type="molecule type" value="Genomic_DNA"/>
</dbReference>
<dbReference type="InterPro" id="IPR032710">
    <property type="entry name" value="NTF2-like_dom_sf"/>
</dbReference>
<accession>A0A6M4ISW5</accession>
<evidence type="ECO:0000256" key="1">
    <source>
        <dbReference type="SAM" id="SignalP"/>
    </source>
</evidence>
<dbReference type="RefSeq" id="WP_171226729.1">
    <property type="nucleotide sequence ID" value="NZ_CP053085.1"/>
</dbReference>
<dbReference type="Pfam" id="PF14534">
    <property type="entry name" value="DUF4440"/>
    <property type="match status" value="1"/>
</dbReference>
<feature type="signal peptide" evidence="1">
    <location>
        <begin position="1"/>
        <end position="24"/>
    </location>
</feature>
<gene>
    <name evidence="3" type="ORF">HKW67_18145</name>
</gene>